<reference evidence="4 5" key="1">
    <citation type="submission" date="2020-04" db="EMBL/GenBank/DDBJ databases">
        <title>Pseudoalteromonas caenipelagi sp. nov., isolated from a tidal flat.</title>
        <authorList>
            <person name="Park S."/>
            <person name="Yoon J.-H."/>
        </authorList>
    </citation>
    <scope>NUCLEOTIDE SEQUENCE [LARGE SCALE GENOMIC DNA]</scope>
    <source>
        <strain evidence="4 5">JBTF-M23</strain>
    </source>
</reference>
<dbReference type="Pfam" id="PF00144">
    <property type="entry name" value="Beta-lactamase"/>
    <property type="match status" value="1"/>
</dbReference>
<keyword evidence="1" id="KW-1133">Transmembrane helix</keyword>
<keyword evidence="1" id="KW-0812">Transmembrane</keyword>
<dbReference type="EMBL" id="JABBPG010000001">
    <property type="protein sequence ID" value="NOU48992.1"/>
    <property type="molecule type" value="Genomic_DNA"/>
</dbReference>
<feature type="domain" description="Beta-lactamase-related" evidence="3">
    <location>
        <begin position="31"/>
        <end position="359"/>
    </location>
</feature>
<evidence type="ECO:0000256" key="1">
    <source>
        <dbReference type="SAM" id="Phobius"/>
    </source>
</evidence>
<feature type="transmembrane region" description="Helical" evidence="1">
    <location>
        <begin position="481"/>
        <end position="500"/>
    </location>
</feature>
<gene>
    <name evidence="4" type="ORF">HG263_00315</name>
</gene>
<name>A0A849V6Q2_9GAMM</name>
<keyword evidence="5" id="KW-1185">Reference proteome</keyword>
<dbReference type="SUPFAM" id="SSF56601">
    <property type="entry name" value="beta-lactamase/transpeptidase-like"/>
    <property type="match status" value="1"/>
</dbReference>
<dbReference type="InterPro" id="IPR012338">
    <property type="entry name" value="Beta-lactam/transpept-like"/>
</dbReference>
<sequence>MINKAVLRLLIIIVSILGAMDSQASSDQDFEKRINEVVSEEGLIGVTWATISDQQVETGSFGFANVSKSQVMQAQQKMHVGSVSKSVLAIGVLRLITQGVLSLESNVELLLPELPFDNPWARTSAITVKHLLAHTAGIDNIRMWQFLNTSPLPDTPLAHAFMSKDKTLLKVRVEPGTQYLYSNMGYTLLAMVIERVTGQRYEAYLDNELLKPLEMHASTFEFVSQVGDKADPLLAMGYHENNVEQTAVAMYLRASGQFTTTAQDMVKYMAFVLSDGRLKGQTFVAPHLMTMLGYPDGTDAHQAGLDIGHGLAFAIRDRHGVVGMCHPGTTFGFRAYMCLFPSEQKGFFYAINTDSEQADYEKFNQLFITKLAIRKQAPTLAANTVQNELQLAGLYFLSPNSRVEFEFLDRLFNFIWLEGNGHNLTIKSLQSEDKRLMPIGENLYRDETRVQASHVLYQTQNGKLMLSDGLKTYQKGPITDILFYWVSLILGLLALLYLLLIGVYRLITRNRLGLHGVGLVSVNVSLFTVPAYFYSQQSFLAFGDVTAASISLALVSALLPISALYSLYLCFYKVSEHKMKMLDMLALVLLLVLCAVLFAWGQLPMTFWR</sequence>
<dbReference type="Gene3D" id="3.40.710.10">
    <property type="entry name" value="DD-peptidase/beta-lactamase superfamily"/>
    <property type="match status" value="1"/>
</dbReference>
<proteinExistence type="predicted"/>
<evidence type="ECO:0000313" key="5">
    <source>
        <dbReference type="Proteomes" id="UP000586305"/>
    </source>
</evidence>
<dbReference type="PANTHER" id="PTHR46825">
    <property type="entry name" value="D-ALANYL-D-ALANINE-CARBOXYPEPTIDASE/ENDOPEPTIDASE AMPH"/>
    <property type="match status" value="1"/>
</dbReference>
<keyword evidence="4" id="KW-0378">Hydrolase</keyword>
<keyword evidence="1" id="KW-0472">Membrane</keyword>
<accession>A0A849V6Q2</accession>
<evidence type="ECO:0000259" key="3">
    <source>
        <dbReference type="Pfam" id="PF00144"/>
    </source>
</evidence>
<feature type="transmembrane region" description="Helical" evidence="1">
    <location>
        <begin position="545"/>
        <end position="572"/>
    </location>
</feature>
<keyword evidence="2" id="KW-0732">Signal</keyword>
<dbReference type="AlphaFoldDB" id="A0A849V6Q2"/>
<evidence type="ECO:0000256" key="2">
    <source>
        <dbReference type="SAM" id="SignalP"/>
    </source>
</evidence>
<dbReference type="InterPro" id="IPR001466">
    <property type="entry name" value="Beta-lactam-related"/>
</dbReference>
<dbReference type="PANTHER" id="PTHR46825:SF9">
    <property type="entry name" value="BETA-LACTAMASE-RELATED DOMAIN-CONTAINING PROTEIN"/>
    <property type="match status" value="1"/>
</dbReference>
<evidence type="ECO:0000313" key="4">
    <source>
        <dbReference type="EMBL" id="NOU48992.1"/>
    </source>
</evidence>
<organism evidence="4 5">
    <name type="scientific">Pseudoalteromonas caenipelagi</name>
    <dbReference type="NCBI Taxonomy" id="2726988"/>
    <lineage>
        <taxon>Bacteria</taxon>
        <taxon>Pseudomonadati</taxon>
        <taxon>Pseudomonadota</taxon>
        <taxon>Gammaproteobacteria</taxon>
        <taxon>Alteromonadales</taxon>
        <taxon>Pseudoalteromonadaceae</taxon>
        <taxon>Pseudoalteromonas</taxon>
    </lineage>
</organism>
<feature type="chain" id="PRO_5032283821" evidence="2">
    <location>
        <begin position="25"/>
        <end position="609"/>
    </location>
</feature>
<dbReference type="Proteomes" id="UP000586305">
    <property type="component" value="Unassembled WGS sequence"/>
</dbReference>
<feature type="signal peptide" evidence="2">
    <location>
        <begin position="1"/>
        <end position="24"/>
    </location>
</feature>
<dbReference type="RefSeq" id="WP_171624101.1">
    <property type="nucleotide sequence ID" value="NZ_JABBPG010000001.1"/>
</dbReference>
<dbReference type="InterPro" id="IPR050491">
    <property type="entry name" value="AmpC-like"/>
</dbReference>
<feature type="transmembrane region" description="Helical" evidence="1">
    <location>
        <begin position="584"/>
        <end position="603"/>
    </location>
</feature>
<comment type="caution">
    <text evidence="4">The sequence shown here is derived from an EMBL/GenBank/DDBJ whole genome shotgun (WGS) entry which is preliminary data.</text>
</comment>
<dbReference type="GO" id="GO:0016787">
    <property type="term" value="F:hydrolase activity"/>
    <property type="evidence" value="ECO:0007669"/>
    <property type="project" value="UniProtKB-KW"/>
</dbReference>
<feature type="transmembrane region" description="Helical" evidence="1">
    <location>
        <begin position="512"/>
        <end position="533"/>
    </location>
</feature>
<protein>
    <submittedName>
        <fullName evidence="4">Serine hydrolase</fullName>
    </submittedName>
</protein>